<dbReference type="AlphaFoldDB" id="A0A514E9T6"/>
<dbReference type="Proteomes" id="UP000319349">
    <property type="component" value="Chromosome"/>
</dbReference>
<proteinExistence type="predicted"/>
<sequence length="117" mass="12930">MQQLFTVKRLEDVVQADHPLRPMIRLMVNEALFLLDGLFAGICASSAKGGRRSVAPEKWLRAMLLRGLHGRGEPFARRAWPAAPAGRGIQCAEGVVAPRPSRAGFSTTCLMRMRFQV</sequence>
<protein>
    <recommendedName>
        <fullName evidence="3">Transposase</fullName>
    </recommendedName>
</protein>
<evidence type="ECO:0000313" key="2">
    <source>
        <dbReference type="Proteomes" id="UP000319349"/>
    </source>
</evidence>
<name>A0A514E9T6_9XANT</name>
<reference evidence="1 2" key="1">
    <citation type="submission" date="2019-03" db="EMBL/GenBank/DDBJ databases">
        <title>Tal1 in Xanthomonas translucens pv. cerealis Contributes to Virulence in Bacterial Leaf Streak of Wheat.</title>
        <authorList>
            <person name="Shah S.M.A."/>
            <person name="Haq F."/>
            <person name="Ma W."/>
            <person name="Xu X."/>
            <person name="Wang S."/>
            <person name="Xu Z."/>
            <person name="Zou L."/>
            <person name="Zhu B."/>
            <person name="Chen G."/>
        </authorList>
    </citation>
    <scope>NUCLEOTIDE SEQUENCE [LARGE SCALE GENOMIC DNA]</scope>
    <source>
        <strain evidence="1 2">01</strain>
    </source>
</reference>
<dbReference type="EMBL" id="CP038228">
    <property type="protein sequence ID" value="QDI02759.1"/>
    <property type="molecule type" value="Genomic_DNA"/>
</dbReference>
<gene>
    <name evidence="1" type="ORF">E4A48_02745</name>
</gene>
<evidence type="ECO:0000313" key="1">
    <source>
        <dbReference type="EMBL" id="QDI02759.1"/>
    </source>
</evidence>
<organism evidence="1 2">
    <name type="scientific">Xanthomonas cerealis pv. cerealis</name>
    <dbReference type="NCBI Taxonomy" id="152263"/>
    <lineage>
        <taxon>Bacteria</taxon>
        <taxon>Pseudomonadati</taxon>
        <taxon>Pseudomonadota</taxon>
        <taxon>Gammaproteobacteria</taxon>
        <taxon>Lysobacterales</taxon>
        <taxon>Lysobacteraceae</taxon>
        <taxon>Xanthomonas</taxon>
        <taxon>Xanthomonas translucens group</taxon>
        <taxon>Xanthomonas cerealis</taxon>
    </lineage>
</organism>
<accession>A0A514E9T6</accession>
<keyword evidence="2" id="KW-1185">Reference proteome</keyword>
<evidence type="ECO:0008006" key="3">
    <source>
        <dbReference type="Google" id="ProtNLM"/>
    </source>
</evidence>